<name>K9B416_9MICO</name>
<evidence type="ECO:0000313" key="2">
    <source>
        <dbReference type="Proteomes" id="UP000009879"/>
    </source>
</evidence>
<accession>K9B416</accession>
<evidence type="ECO:0000313" key="1">
    <source>
        <dbReference type="EMBL" id="EKU49562.1"/>
    </source>
</evidence>
<sequence length="71" mass="7957">MHAIYMSIDDSLRRNANQACCDKIIVTEDDTILSEPGVPINVFLNPDVHTLALRHRGRGRSLELKPVMSLV</sequence>
<dbReference type="OrthoDB" id="3217513at2"/>
<dbReference type="AlphaFoldDB" id="K9B416"/>
<keyword evidence="2" id="KW-1185">Reference proteome</keyword>
<dbReference type="RefSeq" id="WP_009375469.1">
    <property type="nucleotide sequence ID" value="NZ_AMSP01000001.1"/>
</dbReference>
<protein>
    <submittedName>
        <fullName evidence="1">Uncharacterized protein</fullName>
    </submittedName>
</protein>
<dbReference type="Proteomes" id="UP000009879">
    <property type="component" value="Unassembled WGS sequence"/>
</dbReference>
<dbReference type="PATRIC" id="fig|1229781.4.peg.499"/>
<dbReference type="EMBL" id="AMSP01000001">
    <property type="protein sequence ID" value="EKU49562.1"/>
    <property type="molecule type" value="Genomic_DNA"/>
</dbReference>
<gene>
    <name evidence="1" type="ORF">C272_02465</name>
</gene>
<comment type="caution">
    <text evidence="1">The sequence shown here is derived from an EMBL/GenBank/DDBJ whole genome shotgun (WGS) entry which is preliminary data.</text>
</comment>
<proteinExistence type="predicted"/>
<reference evidence="1 2" key="1">
    <citation type="submission" date="2012-09" db="EMBL/GenBank/DDBJ databases">
        <title>Genome Sequence of Brevibacterium casei S18.</title>
        <authorList>
            <person name="Sharma R."/>
            <person name="Singh A."/>
            <person name="Jangir P.K."/>
        </authorList>
    </citation>
    <scope>NUCLEOTIDE SEQUENCE [LARGE SCALE GENOMIC DNA]</scope>
    <source>
        <strain evidence="1 2">S18</strain>
    </source>
</reference>
<organism evidence="1 2">
    <name type="scientific">Brevibacterium casei S18</name>
    <dbReference type="NCBI Taxonomy" id="1229781"/>
    <lineage>
        <taxon>Bacteria</taxon>
        <taxon>Bacillati</taxon>
        <taxon>Actinomycetota</taxon>
        <taxon>Actinomycetes</taxon>
        <taxon>Micrococcales</taxon>
        <taxon>Brevibacteriaceae</taxon>
        <taxon>Brevibacterium</taxon>
    </lineage>
</organism>